<dbReference type="PANTHER" id="PTHR47506:SF3">
    <property type="entry name" value="HTH-TYPE TRANSCRIPTIONAL REGULATOR LMRA"/>
    <property type="match status" value="1"/>
</dbReference>
<dbReference type="InterPro" id="IPR001647">
    <property type="entry name" value="HTH_TetR"/>
</dbReference>
<dbReference type="EMBL" id="BMMK01000015">
    <property type="protein sequence ID" value="GGM60053.1"/>
    <property type="molecule type" value="Genomic_DNA"/>
</dbReference>
<dbReference type="PANTHER" id="PTHR47506">
    <property type="entry name" value="TRANSCRIPTIONAL REGULATORY PROTEIN"/>
    <property type="match status" value="1"/>
</dbReference>
<dbReference type="InterPro" id="IPR054156">
    <property type="entry name" value="YxaF_TetR_C"/>
</dbReference>
<evidence type="ECO:0000256" key="3">
    <source>
        <dbReference type="ARBA" id="ARBA00023163"/>
    </source>
</evidence>
<dbReference type="PROSITE" id="PS50977">
    <property type="entry name" value="HTH_TETR_2"/>
    <property type="match status" value="1"/>
</dbReference>
<dbReference type="Pfam" id="PF00440">
    <property type="entry name" value="TetR_N"/>
    <property type="match status" value="1"/>
</dbReference>
<evidence type="ECO:0000313" key="7">
    <source>
        <dbReference type="Proteomes" id="UP000637578"/>
    </source>
</evidence>
<dbReference type="Gene3D" id="1.10.357.10">
    <property type="entry name" value="Tetracycline Repressor, domain 2"/>
    <property type="match status" value="1"/>
</dbReference>
<feature type="DNA-binding region" description="H-T-H motif" evidence="4">
    <location>
        <begin position="29"/>
        <end position="48"/>
    </location>
</feature>
<evidence type="ECO:0000256" key="2">
    <source>
        <dbReference type="ARBA" id="ARBA00023125"/>
    </source>
</evidence>
<proteinExistence type="predicted"/>
<reference evidence="6" key="2">
    <citation type="submission" date="2020-09" db="EMBL/GenBank/DDBJ databases">
        <authorList>
            <person name="Sun Q."/>
            <person name="Zhou Y."/>
        </authorList>
    </citation>
    <scope>NUCLEOTIDE SEQUENCE</scope>
    <source>
        <strain evidence="6">CGMCC 4.5737</strain>
    </source>
</reference>
<dbReference type="AlphaFoldDB" id="A0A8J3FWI5"/>
<sequence length="191" mass="20929">MPRPRSDSKDRILASARTLFRRHGYQGTGLAQVIEHSGAPRGSVYFLFPGGKEEMAVATVTEWARELRQFIRHHRRECATAREWISTMANHFAEELRASGFLEGLPLTTIALDSVPRSTALTVACRAAYDGWVAELGDGLRAHGTPATQARSLAELMLATLEGAVLLCRVAQSTEPIDRILPHILAAVENA</sequence>
<dbReference type="GO" id="GO:0003677">
    <property type="term" value="F:DNA binding"/>
    <property type="evidence" value="ECO:0007669"/>
    <property type="project" value="UniProtKB-UniRule"/>
</dbReference>
<reference evidence="6" key="1">
    <citation type="journal article" date="2014" name="Int. J. Syst. Evol. Microbiol.">
        <title>Complete genome sequence of Corynebacterium casei LMG S-19264T (=DSM 44701T), isolated from a smear-ripened cheese.</title>
        <authorList>
            <consortium name="US DOE Joint Genome Institute (JGI-PGF)"/>
            <person name="Walter F."/>
            <person name="Albersmeier A."/>
            <person name="Kalinowski J."/>
            <person name="Ruckert C."/>
        </authorList>
    </citation>
    <scope>NUCLEOTIDE SEQUENCE</scope>
    <source>
        <strain evidence="6">CGMCC 4.5737</strain>
    </source>
</reference>
<dbReference type="InterPro" id="IPR009057">
    <property type="entry name" value="Homeodomain-like_sf"/>
</dbReference>
<protein>
    <submittedName>
        <fullName evidence="6">TetR family transcriptional regulator</fullName>
    </submittedName>
</protein>
<dbReference type="Pfam" id="PF21993">
    <property type="entry name" value="TetR_C_13_2"/>
    <property type="match status" value="1"/>
</dbReference>
<keyword evidence="3" id="KW-0804">Transcription</keyword>
<accession>A0A8J3FWI5</accession>
<dbReference type="InterPro" id="IPR036271">
    <property type="entry name" value="Tet_transcr_reg_TetR-rel_C_sf"/>
</dbReference>
<dbReference type="SUPFAM" id="SSF46689">
    <property type="entry name" value="Homeodomain-like"/>
    <property type="match status" value="1"/>
</dbReference>
<name>A0A8J3FWI5_9PSEU</name>
<organism evidence="6 7">
    <name type="scientific">Longimycelium tulufanense</name>
    <dbReference type="NCBI Taxonomy" id="907463"/>
    <lineage>
        <taxon>Bacteria</taxon>
        <taxon>Bacillati</taxon>
        <taxon>Actinomycetota</taxon>
        <taxon>Actinomycetes</taxon>
        <taxon>Pseudonocardiales</taxon>
        <taxon>Pseudonocardiaceae</taxon>
        <taxon>Longimycelium</taxon>
    </lineage>
</organism>
<gene>
    <name evidence="6" type="ORF">GCM10012275_34010</name>
</gene>
<evidence type="ECO:0000256" key="4">
    <source>
        <dbReference type="PROSITE-ProRule" id="PRU00335"/>
    </source>
</evidence>
<evidence type="ECO:0000256" key="1">
    <source>
        <dbReference type="ARBA" id="ARBA00023015"/>
    </source>
</evidence>
<evidence type="ECO:0000259" key="5">
    <source>
        <dbReference type="PROSITE" id="PS50977"/>
    </source>
</evidence>
<keyword evidence="7" id="KW-1185">Reference proteome</keyword>
<evidence type="ECO:0000313" key="6">
    <source>
        <dbReference type="EMBL" id="GGM60053.1"/>
    </source>
</evidence>
<dbReference type="SUPFAM" id="SSF48498">
    <property type="entry name" value="Tetracyclin repressor-like, C-terminal domain"/>
    <property type="match status" value="1"/>
</dbReference>
<comment type="caution">
    <text evidence="6">The sequence shown here is derived from an EMBL/GenBank/DDBJ whole genome shotgun (WGS) entry which is preliminary data.</text>
</comment>
<feature type="domain" description="HTH tetR-type" evidence="5">
    <location>
        <begin position="6"/>
        <end position="66"/>
    </location>
</feature>
<keyword evidence="1" id="KW-0805">Transcription regulation</keyword>
<dbReference type="Proteomes" id="UP000637578">
    <property type="component" value="Unassembled WGS sequence"/>
</dbReference>
<keyword evidence="2 4" id="KW-0238">DNA-binding</keyword>
<dbReference type="RefSeq" id="WP_189058784.1">
    <property type="nucleotide sequence ID" value="NZ_BMMK01000015.1"/>
</dbReference>